<dbReference type="Pfam" id="PF03180">
    <property type="entry name" value="Lipoprotein_9"/>
    <property type="match status" value="1"/>
</dbReference>
<keyword evidence="6" id="KW-0449">Lipoprotein</keyword>
<dbReference type="EMBL" id="CP114063">
    <property type="protein sequence ID" value="WAT25057.1"/>
    <property type="molecule type" value="Genomic_DNA"/>
</dbReference>
<dbReference type="Gene3D" id="3.40.190.10">
    <property type="entry name" value="Periplasmic binding protein-like II"/>
    <property type="match status" value="2"/>
</dbReference>
<dbReference type="InterPro" id="IPR004872">
    <property type="entry name" value="Lipoprotein_NlpA"/>
</dbReference>
<evidence type="ECO:0000256" key="4">
    <source>
        <dbReference type="ARBA" id="ARBA00023136"/>
    </source>
</evidence>
<organism evidence="9 10">
    <name type="scientific">Aerococcus urinaeequi</name>
    <dbReference type="NCBI Taxonomy" id="51665"/>
    <lineage>
        <taxon>Bacteria</taxon>
        <taxon>Bacillati</taxon>
        <taxon>Bacillota</taxon>
        <taxon>Bacilli</taxon>
        <taxon>Lactobacillales</taxon>
        <taxon>Aerococcaceae</taxon>
        <taxon>Aerococcus</taxon>
    </lineage>
</organism>
<evidence type="ECO:0000256" key="8">
    <source>
        <dbReference type="SAM" id="SignalP"/>
    </source>
</evidence>
<accession>A0AA47J1Y4</accession>
<proteinExistence type="inferred from homology"/>
<feature type="chain" id="PRO_5041417725" evidence="8">
    <location>
        <begin position="20"/>
        <end position="304"/>
    </location>
</feature>
<evidence type="ECO:0000256" key="2">
    <source>
        <dbReference type="ARBA" id="ARBA00008973"/>
    </source>
</evidence>
<dbReference type="PROSITE" id="PS51257">
    <property type="entry name" value="PROKAR_LIPOPROTEIN"/>
    <property type="match status" value="1"/>
</dbReference>
<evidence type="ECO:0000256" key="1">
    <source>
        <dbReference type="ARBA" id="ARBA00004635"/>
    </source>
</evidence>
<dbReference type="RefSeq" id="WP_269105332.1">
    <property type="nucleotide sequence ID" value="NZ_CP114063.1"/>
</dbReference>
<sequence length="304" mass="31978">MNMKVKFSATLLASVFALAACGNGGSTESDSSASSEAANTEETSEYTIGVVGSAAHDVWDDVASRLEDEGIQLNIEEFSEYTTPNNALADGSLDLNAFQHLAFLADYVNANDADLQPIGYTFISPMGAYSAVVENIDDLTDGASVVIPNDVTNGGRALQLLALAGLIELDEAAGISPTVSDITANDKNLNITEVDAAQVPRSLADADLVVSNTNYAVDAGLNPSDDAIFVDTDNLDNVGAQYKNAIVIRAEDADNEDFQKIVEAYQSEETAAVMDEVTLGADKPAWSDSDDVAGEFANVLEQTN</sequence>
<evidence type="ECO:0000256" key="5">
    <source>
        <dbReference type="ARBA" id="ARBA00023139"/>
    </source>
</evidence>
<evidence type="ECO:0000256" key="6">
    <source>
        <dbReference type="ARBA" id="ARBA00023288"/>
    </source>
</evidence>
<gene>
    <name evidence="9" type="ORF">OZ415_02915</name>
</gene>
<dbReference type="GO" id="GO:0016020">
    <property type="term" value="C:membrane"/>
    <property type="evidence" value="ECO:0007669"/>
    <property type="project" value="UniProtKB-SubCell"/>
</dbReference>
<dbReference type="PANTHER" id="PTHR30429:SF3">
    <property type="entry name" value="LIPOPROTEIN"/>
    <property type="match status" value="1"/>
</dbReference>
<keyword evidence="3 8" id="KW-0732">Signal</keyword>
<dbReference type="AlphaFoldDB" id="A0AA47J1Y4"/>
<keyword evidence="4" id="KW-0472">Membrane</keyword>
<evidence type="ECO:0000313" key="9">
    <source>
        <dbReference type="EMBL" id="WAT25057.1"/>
    </source>
</evidence>
<dbReference type="Proteomes" id="UP001164714">
    <property type="component" value="Chromosome"/>
</dbReference>
<keyword evidence="5" id="KW-0564">Palmitate</keyword>
<dbReference type="SUPFAM" id="SSF53850">
    <property type="entry name" value="Periplasmic binding protein-like II"/>
    <property type="match status" value="1"/>
</dbReference>
<feature type="signal peptide" evidence="8">
    <location>
        <begin position="1"/>
        <end position="19"/>
    </location>
</feature>
<reference evidence="9" key="1">
    <citation type="submission" date="2022-12" db="EMBL/GenBank/DDBJ databases">
        <title>Whole genome sequence analysis of a duck derived balloon bacteium Aerococcus urinaeequi henan2020.</title>
        <authorList>
            <person name="Zhang H."/>
            <person name="Qiao H.X."/>
            <person name="Bian C.Z."/>
            <person name="Shu J.C."/>
        </authorList>
    </citation>
    <scope>NUCLEOTIDE SEQUENCE</scope>
    <source>
        <strain evidence="9">2020-HN-1</strain>
    </source>
</reference>
<evidence type="ECO:0000256" key="3">
    <source>
        <dbReference type="ARBA" id="ARBA00022729"/>
    </source>
</evidence>
<evidence type="ECO:0000313" key="10">
    <source>
        <dbReference type="Proteomes" id="UP001164714"/>
    </source>
</evidence>
<protein>
    <submittedName>
        <fullName evidence="9">MetQ/NlpA family ABC transporter substrate-binding protein</fullName>
    </submittedName>
</protein>
<comment type="similarity">
    <text evidence="2">Belongs to the NlpA lipoprotein family.</text>
</comment>
<dbReference type="PANTHER" id="PTHR30429">
    <property type="entry name" value="D-METHIONINE-BINDING LIPOPROTEIN METQ"/>
    <property type="match status" value="1"/>
</dbReference>
<comment type="subcellular location">
    <subcellularLocation>
        <location evidence="1">Membrane</location>
        <topology evidence="1">Lipid-anchor</topology>
    </subcellularLocation>
</comment>
<evidence type="ECO:0000256" key="7">
    <source>
        <dbReference type="PIRSR" id="PIRSR002854-1"/>
    </source>
</evidence>
<name>A0AA47J1Y4_9LACT</name>
<feature type="lipid moiety-binding region" description="S-diacylglycerol cysteine" evidence="7">
    <location>
        <position position="21"/>
    </location>
</feature>
<dbReference type="PIRSF" id="PIRSF002854">
    <property type="entry name" value="MetQ"/>
    <property type="match status" value="1"/>
</dbReference>